<evidence type="ECO:0000256" key="3">
    <source>
        <dbReference type="ARBA" id="ARBA00022840"/>
    </source>
</evidence>
<dbReference type="CDD" id="cd03293">
    <property type="entry name" value="ABC_NrtD_SsuB_transporters"/>
    <property type="match status" value="1"/>
</dbReference>
<dbReference type="InterPro" id="IPR003439">
    <property type="entry name" value="ABC_transporter-like_ATP-bd"/>
</dbReference>
<keyword evidence="6" id="KW-1185">Reference proteome</keyword>
<feature type="domain" description="ABC transporter" evidence="4">
    <location>
        <begin position="7"/>
        <end position="237"/>
    </location>
</feature>
<dbReference type="EMBL" id="BLTE01000001">
    <property type="protein sequence ID" value="GFK92367.1"/>
    <property type="molecule type" value="Genomic_DNA"/>
</dbReference>
<keyword evidence="1" id="KW-0813">Transport</keyword>
<sequence length="257" mass="27736">MNSAPVFNAVNARKAFVLPSGRREPVLDGVSLSAFKGEIVTILGPSGCGKSTLLLACAGLETLDEGSVSVEGVPPGASATAMVFQDFLLFPWRTVLDNVAFGLEVHGMGRARGRERAMELLRLVGLEDSAKRHPFELSGGMRQRVGIARALAVEPALLLMDEPFGALDAMTRETMQIELLRLRDATGLTVLFVTHSVPEAVLVGDRALVMSPRPARVLAELVIDLPRPRTPDMLTSDRFKALERQLRAALRQGDAQS</sequence>
<organism evidence="5 6">
    <name type="scientific">Fundidesulfovibrio magnetotacticus</name>
    <dbReference type="NCBI Taxonomy" id="2730080"/>
    <lineage>
        <taxon>Bacteria</taxon>
        <taxon>Pseudomonadati</taxon>
        <taxon>Thermodesulfobacteriota</taxon>
        <taxon>Desulfovibrionia</taxon>
        <taxon>Desulfovibrionales</taxon>
        <taxon>Desulfovibrionaceae</taxon>
        <taxon>Fundidesulfovibrio</taxon>
    </lineage>
</organism>
<evidence type="ECO:0000256" key="1">
    <source>
        <dbReference type="ARBA" id="ARBA00022448"/>
    </source>
</evidence>
<dbReference type="InterPro" id="IPR017871">
    <property type="entry name" value="ABC_transporter-like_CS"/>
</dbReference>
<evidence type="ECO:0000259" key="4">
    <source>
        <dbReference type="PROSITE" id="PS50893"/>
    </source>
</evidence>
<gene>
    <name evidence="5" type="primary">tauB</name>
    <name evidence="5" type="ORF">NNJEOMEG_00192</name>
</gene>
<dbReference type="InterPro" id="IPR050166">
    <property type="entry name" value="ABC_transporter_ATP-bind"/>
</dbReference>
<dbReference type="PROSITE" id="PS50893">
    <property type="entry name" value="ABC_TRANSPORTER_2"/>
    <property type="match status" value="1"/>
</dbReference>
<accession>A0A6V8LRY2</accession>
<dbReference type="PANTHER" id="PTHR42788">
    <property type="entry name" value="TAURINE IMPORT ATP-BINDING PROTEIN-RELATED"/>
    <property type="match status" value="1"/>
</dbReference>
<protein>
    <submittedName>
        <fullName evidence="5">Taurine import ATP-binding protein TauB</fullName>
    </submittedName>
</protein>
<dbReference type="PROSITE" id="PS00211">
    <property type="entry name" value="ABC_TRANSPORTER_1"/>
    <property type="match status" value="1"/>
</dbReference>
<evidence type="ECO:0000313" key="5">
    <source>
        <dbReference type="EMBL" id="GFK92367.1"/>
    </source>
</evidence>
<name>A0A6V8LRY2_9BACT</name>
<dbReference type="GO" id="GO:0016887">
    <property type="term" value="F:ATP hydrolysis activity"/>
    <property type="evidence" value="ECO:0007669"/>
    <property type="project" value="InterPro"/>
</dbReference>
<evidence type="ECO:0000313" key="6">
    <source>
        <dbReference type="Proteomes" id="UP000494245"/>
    </source>
</evidence>
<dbReference type="PANTHER" id="PTHR42788:SF13">
    <property type="entry name" value="ALIPHATIC SULFONATES IMPORT ATP-BINDING PROTEIN SSUB"/>
    <property type="match status" value="1"/>
</dbReference>
<dbReference type="Gene3D" id="3.40.50.300">
    <property type="entry name" value="P-loop containing nucleotide triphosphate hydrolases"/>
    <property type="match status" value="1"/>
</dbReference>
<reference evidence="5 6" key="1">
    <citation type="submission" date="2020-04" db="EMBL/GenBank/DDBJ databases">
        <authorList>
            <consortium name="Desulfovibrio sp. FSS-1 genome sequencing consortium"/>
            <person name="Shimoshige H."/>
            <person name="Kobayashi H."/>
            <person name="Maekawa T."/>
        </authorList>
    </citation>
    <scope>NUCLEOTIDE SEQUENCE [LARGE SCALE GENOMIC DNA]</scope>
    <source>
        <strain evidence="5 6">SIID29052-01</strain>
    </source>
</reference>
<evidence type="ECO:0000256" key="2">
    <source>
        <dbReference type="ARBA" id="ARBA00022741"/>
    </source>
</evidence>
<reference evidence="5 6" key="2">
    <citation type="submission" date="2020-05" db="EMBL/GenBank/DDBJ databases">
        <title>Draft genome sequence of Desulfovibrio sp. strainFSS-1.</title>
        <authorList>
            <person name="Shimoshige H."/>
            <person name="Kobayashi H."/>
            <person name="Maekawa T."/>
        </authorList>
    </citation>
    <scope>NUCLEOTIDE SEQUENCE [LARGE SCALE GENOMIC DNA]</scope>
    <source>
        <strain evidence="5 6">SIID29052-01</strain>
    </source>
</reference>
<dbReference type="Pfam" id="PF00005">
    <property type="entry name" value="ABC_tran"/>
    <property type="match status" value="1"/>
</dbReference>
<dbReference type="AlphaFoldDB" id="A0A6V8LRY2"/>
<proteinExistence type="predicted"/>
<dbReference type="SUPFAM" id="SSF52540">
    <property type="entry name" value="P-loop containing nucleoside triphosphate hydrolases"/>
    <property type="match status" value="1"/>
</dbReference>
<dbReference type="SMART" id="SM00382">
    <property type="entry name" value="AAA"/>
    <property type="match status" value="1"/>
</dbReference>
<keyword evidence="2" id="KW-0547">Nucleotide-binding</keyword>
<dbReference type="Proteomes" id="UP000494245">
    <property type="component" value="Unassembled WGS sequence"/>
</dbReference>
<keyword evidence="3 5" id="KW-0067">ATP-binding</keyword>
<dbReference type="InterPro" id="IPR027417">
    <property type="entry name" value="P-loop_NTPase"/>
</dbReference>
<comment type="caution">
    <text evidence="5">The sequence shown here is derived from an EMBL/GenBank/DDBJ whole genome shotgun (WGS) entry which is preliminary data.</text>
</comment>
<dbReference type="InterPro" id="IPR003593">
    <property type="entry name" value="AAA+_ATPase"/>
</dbReference>
<dbReference type="GO" id="GO:0005524">
    <property type="term" value="F:ATP binding"/>
    <property type="evidence" value="ECO:0007669"/>
    <property type="project" value="UniProtKB-KW"/>
</dbReference>